<dbReference type="GO" id="GO:0004674">
    <property type="term" value="F:protein serine/threonine kinase activity"/>
    <property type="evidence" value="ECO:0007669"/>
    <property type="project" value="UniProtKB-KW"/>
</dbReference>
<dbReference type="Proteomes" id="UP000192920">
    <property type="component" value="Unassembled WGS sequence"/>
</dbReference>
<dbReference type="STRING" id="1123014.SAMN02745746_03011"/>
<dbReference type="CDD" id="cd14014">
    <property type="entry name" value="STKc_PknB_like"/>
    <property type="match status" value="1"/>
</dbReference>
<dbReference type="PROSITE" id="PS50011">
    <property type="entry name" value="PROTEIN_KINASE_DOM"/>
    <property type="match status" value="1"/>
</dbReference>
<dbReference type="Gene3D" id="3.30.200.20">
    <property type="entry name" value="Phosphorylase Kinase, domain 1"/>
    <property type="match status" value="1"/>
</dbReference>
<dbReference type="Gene3D" id="1.10.510.10">
    <property type="entry name" value="Transferase(Phosphotransferase) domain 1"/>
    <property type="match status" value="1"/>
</dbReference>
<dbReference type="InterPro" id="IPR008271">
    <property type="entry name" value="Ser/Thr_kinase_AS"/>
</dbReference>
<dbReference type="PANTHER" id="PTHR24347">
    <property type="entry name" value="SERINE/THREONINE-PROTEIN KINASE"/>
    <property type="match status" value="1"/>
</dbReference>
<evidence type="ECO:0000313" key="2">
    <source>
        <dbReference type="EMBL" id="SMF39997.1"/>
    </source>
</evidence>
<keyword evidence="2" id="KW-0418">Kinase</keyword>
<dbReference type="PROSITE" id="PS00108">
    <property type="entry name" value="PROTEIN_KINASE_ST"/>
    <property type="match status" value="1"/>
</dbReference>
<dbReference type="SUPFAM" id="SSF50249">
    <property type="entry name" value="Nucleic acid-binding proteins"/>
    <property type="match status" value="1"/>
</dbReference>
<dbReference type="GO" id="GO:0005524">
    <property type="term" value="F:ATP binding"/>
    <property type="evidence" value="ECO:0007669"/>
    <property type="project" value="InterPro"/>
</dbReference>
<dbReference type="Pfam" id="PF00069">
    <property type="entry name" value="Pkinase"/>
    <property type="match status" value="1"/>
</dbReference>
<dbReference type="InterPro" id="IPR012340">
    <property type="entry name" value="NA-bd_OB-fold"/>
</dbReference>
<protein>
    <submittedName>
        <fullName evidence="2">Serine/threonine protein kinase</fullName>
    </submittedName>
</protein>
<proteinExistence type="predicted"/>
<keyword evidence="2" id="KW-0808">Transferase</keyword>
<evidence type="ECO:0000313" key="3">
    <source>
        <dbReference type="Proteomes" id="UP000192920"/>
    </source>
</evidence>
<sequence length="373" mass="40664">MKFKAGMVIAGRYRVEAFHLEGGMQEVYRCFDLALERVVALKTPREGIVDKRFSRGAQMGARVVHPNVAATLDYVEEGPNRCLVEEFIEGKDLGRRLASDFAFLDPSLAAWVVHNIAKGIQAAHKVGICHRDLKPSNIMTSADGHMDIIKLTDFGIAKLAEKELEAEIEKFEQDENTLTSSSTLLGAVPYLAPECWNDWSSAGQPADIWALGAIACHLLLGKPPFGGGKGAIMKMAQAQLTGKIELKSPEWFGTHQETALLEQELWSLVHSCLQIDPELRLKADEVVQRCEALCYSAAPRKTGVIATYPHKYANGGTATAGYISVDGGGSVFFHLSEFFSAGVKPKIGQRVNFGIAAGKPKERCSPVLLLLNP</sequence>
<name>A0A1Y6C123_9NEIS</name>
<dbReference type="EMBL" id="FXAG01000018">
    <property type="protein sequence ID" value="SMF39997.1"/>
    <property type="molecule type" value="Genomic_DNA"/>
</dbReference>
<dbReference type="InterPro" id="IPR000719">
    <property type="entry name" value="Prot_kinase_dom"/>
</dbReference>
<dbReference type="SUPFAM" id="SSF56112">
    <property type="entry name" value="Protein kinase-like (PK-like)"/>
    <property type="match status" value="1"/>
</dbReference>
<dbReference type="InterPro" id="IPR011009">
    <property type="entry name" value="Kinase-like_dom_sf"/>
</dbReference>
<reference evidence="3" key="1">
    <citation type="submission" date="2017-04" db="EMBL/GenBank/DDBJ databases">
        <authorList>
            <person name="Varghese N."/>
            <person name="Submissions S."/>
        </authorList>
    </citation>
    <scope>NUCLEOTIDE SEQUENCE [LARGE SCALE GENOMIC DNA]</scope>
    <source>
        <strain evidence="3">DSM 22618</strain>
    </source>
</reference>
<keyword evidence="3" id="KW-1185">Reference proteome</keyword>
<gene>
    <name evidence="2" type="ORF">SAMN02745746_03011</name>
</gene>
<feature type="domain" description="Protein kinase" evidence="1">
    <location>
        <begin position="13"/>
        <end position="293"/>
    </location>
</feature>
<dbReference type="AlphaFoldDB" id="A0A1Y6C123"/>
<keyword evidence="2" id="KW-0723">Serine/threonine-protein kinase</keyword>
<evidence type="ECO:0000259" key="1">
    <source>
        <dbReference type="PROSITE" id="PS50011"/>
    </source>
</evidence>
<dbReference type="RefSeq" id="WP_085277145.1">
    <property type="nucleotide sequence ID" value="NZ_FXAG01000018.1"/>
</dbReference>
<organism evidence="2 3">
    <name type="scientific">Pseudogulbenkiania subflava DSM 22618</name>
    <dbReference type="NCBI Taxonomy" id="1123014"/>
    <lineage>
        <taxon>Bacteria</taxon>
        <taxon>Pseudomonadati</taxon>
        <taxon>Pseudomonadota</taxon>
        <taxon>Betaproteobacteria</taxon>
        <taxon>Neisseriales</taxon>
        <taxon>Chromobacteriaceae</taxon>
        <taxon>Pseudogulbenkiania</taxon>
    </lineage>
</organism>
<dbReference type="SMART" id="SM00220">
    <property type="entry name" value="S_TKc"/>
    <property type="match status" value="1"/>
</dbReference>
<accession>A0A1Y6C123</accession>